<protein>
    <recommendedName>
        <fullName evidence="8">L-lactate permease</fullName>
    </recommendedName>
</protein>
<sequence length="91" mass="9683">MEYQQYSVLLFQFGVGQRVGYDPGWIIALQAVGGAAGNMICVHNVVAASAVVGLAGREGEIIRRTAIPFCYYVLTAGLIGTWIVTVLSFSG</sequence>
<proteinExistence type="inferred from homology"/>
<dbReference type="Proteomes" id="UP000315724">
    <property type="component" value="Chromosome"/>
</dbReference>
<evidence type="ECO:0000313" key="9">
    <source>
        <dbReference type="EMBL" id="QDT32395.1"/>
    </source>
</evidence>
<gene>
    <name evidence="9" type="ORF">Mal48_16410</name>
</gene>
<evidence type="ECO:0000256" key="3">
    <source>
        <dbReference type="ARBA" id="ARBA00022448"/>
    </source>
</evidence>
<dbReference type="InterPro" id="IPR003804">
    <property type="entry name" value="Lactate_perm"/>
</dbReference>
<dbReference type="KEGG" id="tpol:Mal48_16410"/>
<keyword evidence="6 8" id="KW-1133">Transmembrane helix</keyword>
<feature type="transmembrane region" description="Helical" evidence="8">
    <location>
        <begin position="69"/>
        <end position="89"/>
    </location>
</feature>
<keyword evidence="10" id="KW-1185">Reference proteome</keyword>
<evidence type="ECO:0000313" key="10">
    <source>
        <dbReference type="Proteomes" id="UP000315724"/>
    </source>
</evidence>
<evidence type="ECO:0000256" key="4">
    <source>
        <dbReference type="ARBA" id="ARBA00022475"/>
    </source>
</evidence>
<keyword evidence="3 8" id="KW-0813">Transport</keyword>
<evidence type="ECO:0000256" key="6">
    <source>
        <dbReference type="ARBA" id="ARBA00022989"/>
    </source>
</evidence>
<dbReference type="PANTHER" id="PTHR30003">
    <property type="entry name" value="L-LACTATE PERMEASE"/>
    <property type="match status" value="1"/>
</dbReference>
<comment type="similarity">
    <text evidence="2 8">Belongs to the lactate permease family.</text>
</comment>
<evidence type="ECO:0000256" key="5">
    <source>
        <dbReference type="ARBA" id="ARBA00022692"/>
    </source>
</evidence>
<dbReference type="AlphaFoldDB" id="A0A517QL75"/>
<dbReference type="Pfam" id="PF02652">
    <property type="entry name" value="Lactate_perm"/>
    <property type="match status" value="1"/>
</dbReference>
<dbReference type="EMBL" id="CP036267">
    <property type="protein sequence ID" value="QDT32395.1"/>
    <property type="molecule type" value="Genomic_DNA"/>
</dbReference>
<dbReference type="PANTHER" id="PTHR30003:SF0">
    <property type="entry name" value="GLYCOLATE PERMEASE GLCA-RELATED"/>
    <property type="match status" value="1"/>
</dbReference>
<keyword evidence="4 8" id="KW-1003">Cell membrane</keyword>
<keyword evidence="7 8" id="KW-0472">Membrane</keyword>
<evidence type="ECO:0000256" key="2">
    <source>
        <dbReference type="ARBA" id="ARBA00010100"/>
    </source>
</evidence>
<keyword evidence="5 8" id="KW-0812">Transmembrane</keyword>
<evidence type="ECO:0000256" key="8">
    <source>
        <dbReference type="RuleBase" id="RU365092"/>
    </source>
</evidence>
<comment type="subcellular location">
    <subcellularLocation>
        <location evidence="1 8">Cell membrane</location>
        <topology evidence="1 8">Multi-pass membrane protein</topology>
    </subcellularLocation>
</comment>
<evidence type="ECO:0000256" key="1">
    <source>
        <dbReference type="ARBA" id="ARBA00004651"/>
    </source>
</evidence>
<dbReference type="GO" id="GO:0005886">
    <property type="term" value="C:plasma membrane"/>
    <property type="evidence" value="ECO:0007669"/>
    <property type="project" value="UniProtKB-SubCell"/>
</dbReference>
<dbReference type="GO" id="GO:0015295">
    <property type="term" value="F:solute:proton symporter activity"/>
    <property type="evidence" value="ECO:0007669"/>
    <property type="project" value="TreeGrafter"/>
</dbReference>
<comment type="function">
    <text evidence="8">Uptake of L-lactate across the membrane. Can also transport D-lactate and glycolate.</text>
</comment>
<name>A0A517QL75_9PLAN</name>
<accession>A0A517QL75</accession>
<organism evidence="9 10">
    <name type="scientific">Thalassoglobus polymorphus</name>
    <dbReference type="NCBI Taxonomy" id="2527994"/>
    <lineage>
        <taxon>Bacteria</taxon>
        <taxon>Pseudomonadati</taxon>
        <taxon>Planctomycetota</taxon>
        <taxon>Planctomycetia</taxon>
        <taxon>Planctomycetales</taxon>
        <taxon>Planctomycetaceae</taxon>
        <taxon>Thalassoglobus</taxon>
    </lineage>
</organism>
<reference evidence="9 10" key="1">
    <citation type="submission" date="2019-02" db="EMBL/GenBank/DDBJ databases">
        <title>Deep-cultivation of Planctomycetes and their phenomic and genomic characterization uncovers novel biology.</title>
        <authorList>
            <person name="Wiegand S."/>
            <person name="Jogler M."/>
            <person name="Boedeker C."/>
            <person name="Pinto D."/>
            <person name="Vollmers J."/>
            <person name="Rivas-Marin E."/>
            <person name="Kohn T."/>
            <person name="Peeters S.H."/>
            <person name="Heuer A."/>
            <person name="Rast P."/>
            <person name="Oberbeckmann S."/>
            <person name="Bunk B."/>
            <person name="Jeske O."/>
            <person name="Meyerdierks A."/>
            <person name="Storesund J.E."/>
            <person name="Kallscheuer N."/>
            <person name="Luecker S."/>
            <person name="Lage O.M."/>
            <person name="Pohl T."/>
            <person name="Merkel B.J."/>
            <person name="Hornburger P."/>
            <person name="Mueller R.-W."/>
            <person name="Bruemmer F."/>
            <person name="Labrenz M."/>
            <person name="Spormann A.M."/>
            <person name="Op den Camp H."/>
            <person name="Overmann J."/>
            <person name="Amann R."/>
            <person name="Jetten M.S.M."/>
            <person name="Mascher T."/>
            <person name="Medema M.H."/>
            <person name="Devos D.P."/>
            <person name="Kaster A.-K."/>
            <person name="Ovreas L."/>
            <person name="Rohde M."/>
            <person name="Galperin M.Y."/>
            <person name="Jogler C."/>
        </authorList>
    </citation>
    <scope>NUCLEOTIDE SEQUENCE [LARGE SCALE GENOMIC DNA]</scope>
    <source>
        <strain evidence="9 10">Mal48</strain>
    </source>
</reference>
<comment type="caution">
    <text evidence="8">Lacks conserved residue(s) required for the propagation of feature annotation.</text>
</comment>
<dbReference type="GO" id="GO:0015129">
    <property type="term" value="F:lactate transmembrane transporter activity"/>
    <property type="evidence" value="ECO:0007669"/>
    <property type="project" value="UniProtKB-UniRule"/>
</dbReference>
<evidence type="ECO:0000256" key="7">
    <source>
        <dbReference type="ARBA" id="ARBA00023136"/>
    </source>
</evidence>